<gene>
    <name evidence="3" type="ORF">A2557_02245</name>
</gene>
<proteinExistence type="predicted"/>
<name>A0A1F6GZ53_9PROT</name>
<keyword evidence="1" id="KW-0175">Coiled coil</keyword>
<feature type="region of interest" description="Disordered" evidence="2">
    <location>
        <begin position="1"/>
        <end position="20"/>
    </location>
</feature>
<evidence type="ECO:0000256" key="1">
    <source>
        <dbReference type="SAM" id="Coils"/>
    </source>
</evidence>
<evidence type="ECO:0000313" key="4">
    <source>
        <dbReference type="Proteomes" id="UP000177583"/>
    </source>
</evidence>
<evidence type="ECO:0000256" key="2">
    <source>
        <dbReference type="SAM" id="MobiDB-lite"/>
    </source>
</evidence>
<dbReference type="AlphaFoldDB" id="A0A1F6GZ53"/>
<comment type="caution">
    <text evidence="3">The sequence shown here is derived from an EMBL/GenBank/DDBJ whole genome shotgun (WGS) entry which is preliminary data.</text>
</comment>
<dbReference type="EMBL" id="MFNF01000017">
    <property type="protein sequence ID" value="OGH03324.1"/>
    <property type="molecule type" value="Genomic_DNA"/>
</dbReference>
<dbReference type="Proteomes" id="UP000177583">
    <property type="component" value="Unassembled WGS sequence"/>
</dbReference>
<accession>A0A1F6GZ53</accession>
<protein>
    <submittedName>
        <fullName evidence="3">Uncharacterized protein</fullName>
    </submittedName>
</protein>
<feature type="coiled-coil region" evidence="1">
    <location>
        <begin position="81"/>
        <end position="115"/>
    </location>
</feature>
<reference evidence="3 4" key="1">
    <citation type="journal article" date="2016" name="Nat. Commun.">
        <title>Thousands of microbial genomes shed light on interconnected biogeochemical processes in an aquifer system.</title>
        <authorList>
            <person name="Anantharaman K."/>
            <person name="Brown C.T."/>
            <person name="Hug L.A."/>
            <person name="Sharon I."/>
            <person name="Castelle C.J."/>
            <person name="Probst A.J."/>
            <person name="Thomas B.C."/>
            <person name="Singh A."/>
            <person name="Wilkins M.J."/>
            <person name="Karaoz U."/>
            <person name="Brodie E.L."/>
            <person name="Williams K.H."/>
            <person name="Hubbard S.S."/>
            <person name="Banfield J.F."/>
        </authorList>
    </citation>
    <scope>NUCLEOTIDE SEQUENCE [LARGE SCALE GENOMIC DNA]</scope>
</reference>
<feature type="compositionally biased region" description="Basic and acidic residues" evidence="2">
    <location>
        <begin position="11"/>
        <end position="20"/>
    </location>
</feature>
<evidence type="ECO:0000313" key="3">
    <source>
        <dbReference type="EMBL" id="OGH03324.1"/>
    </source>
</evidence>
<sequence>MTQESFPLKSGKPDEGNQDKAEQYILTVFNQEGVQERLRAQMQKVVKDELARMSGLLKEAIRDWVIKEKARHNPEEERQKVLLLEERLENFEANAKQLEAENLKIQRQLELKEQENKMMLAGLQKMMGRKIR</sequence>
<organism evidence="3 4">
    <name type="scientific">Candidatus Lambdaproteobacteria bacterium RIFOXYD2_FULL_56_26</name>
    <dbReference type="NCBI Taxonomy" id="1817773"/>
    <lineage>
        <taxon>Bacteria</taxon>
        <taxon>Pseudomonadati</taxon>
        <taxon>Pseudomonadota</taxon>
        <taxon>Candidatus Lambdaproteobacteria</taxon>
    </lineage>
</organism>